<sequence>MEVMKILLAALLCISQVAATCPESEQIHCGTSDSCTRIRYICDGDNDCGDYSDEESGICRAWRNEYCERGSVRCRRMGDTNCVTISRYCEISDPPCEGDLDIRLCYMLREEKLRPLEEIFLPSEESAMRRSSVEEAEILGEEFLEKVNVTVRHPDCPQFYTRVGDRCLSVFFFGKVNWGEARSFCKTIGGDLLTLHDGAEKFHELVHLLREHHITTDFWVGGSLRNETEGWTWVDGAHMELGTPYWTIRSTTDCRPRTYSVGVNSTRVANEGACYHYQQAPHTPAEGHCAALNFENYFYMSDEKCLELKSPLCVFPKKI</sequence>
<dbReference type="SUPFAM" id="SSF57424">
    <property type="entry name" value="LDL receptor-like module"/>
    <property type="match status" value="1"/>
</dbReference>
<evidence type="ECO:0000313" key="5">
    <source>
        <dbReference type="EMBL" id="ROT69624.1"/>
    </source>
</evidence>
<dbReference type="EMBL" id="QCYY01002542">
    <property type="protein sequence ID" value="ROT69624.1"/>
    <property type="molecule type" value="Genomic_DNA"/>
</dbReference>
<dbReference type="OrthoDB" id="19606at2759"/>
<dbReference type="InterPro" id="IPR016187">
    <property type="entry name" value="CTDL_fold"/>
</dbReference>
<dbReference type="AlphaFoldDB" id="A0A3R7NXP7"/>
<evidence type="ECO:0000313" key="6">
    <source>
        <dbReference type="Proteomes" id="UP000283509"/>
    </source>
</evidence>
<dbReference type="SMART" id="SM00192">
    <property type="entry name" value="LDLa"/>
    <property type="match status" value="1"/>
</dbReference>
<dbReference type="PROSITE" id="PS50068">
    <property type="entry name" value="LDLRA_2"/>
    <property type="match status" value="1"/>
</dbReference>
<dbReference type="Gene3D" id="4.10.400.10">
    <property type="entry name" value="Low-density Lipoprotein Receptor"/>
    <property type="match status" value="1"/>
</dbReference>
<comment type="caution">
    <text evidence="2">Lacks conserved residue(s) required for the propagation of feature annotation.</text>
</comment>
<dbReference type="Pfam" id="PF00057">
    <property type="entry name" value="Ldl_recept_a"/>
    <property type="match status" value="1"/>
</dbReference>
<accession>A0A3R7NXP7</accession>
<proteinExistence type="predicted"/>
<dbReference type="InterPro" id="IPR036055">
    <property type="entry name" value="LDL_receptor-like_sf"/>
</dbReference>
<keyword evidence="5" id="KW-0430">Lectin</keyword>
<dbReference type="InterPro" id="IPR001304">
    <property type="entry name" value="C-type_lectin-like"/>
</dbReference>
<keyword evidence="6" id="KW-1185">Reference proteome</keyword>
<dbReference type="SUPFAM" id="SSF56436">
    <property type="entry name" value="C-type lectin-like"/>
    <property type="match status" value="1"/>
</dbReference>
<dbReference type="CDD" id="cd00112">
    <property type="entry name" value="LDLa"/>
    <property type="match status" value="1"/>
</dbReference>
<dbReference type="InterPro" id="IPR050111">
    <property type="entry name" value="C-type_lectin/snaclec_domain"/>
</dbReference>
<dbReference type="InterPro" id="IPR016186">
    <property type="entry name" value="C-type_lectin-like/link_sf"/>
</dbReference>
<comment type="caution">
    <text evidence="5">The sequence shown here is derived from an EMBL/GenBank/DDBJ whole genome shotgun (WGS) entry which is preliminary data.</text>
</comment>
<keyword evidence="3" id="KW-0732">Signal</keyword>
<evidence type="ECO:0000256" key="2">
    <source>
        <dbReference type="PROSITE-ProRule" id="PRU00124"/>
    </source>
</evidence>
<dbReference type="InterPro" id="IPR002172">
    <property type="entry name" value="LDrepeatLR_classA_rpt"/>
</dbReference>
<evidence type="ECO:0000259" key="4">
    <source>
        <dbReference type="PROSITE" id="PS50041"/>
    </source>
</evidence>
<keyword evidence="1" id="KW-1015">Disulfide bond</keyword>
<dbReference type="Gene3D" id="3.10.100.10">
    <property type="entry name" value="Mannose-Binding Protein A, subunit A"/>
    <property type="match status" value="1"/>
</dbReference>
<dbReference type="PANTHER" id="PTHR22803">
    <property type="entry name" value="MANNOSE, PHOSPHOLIPASE, LECTIN RECEPTOR RELATED"/>
    <property type="match status" value="1"/>
</dbReference>
<dbReference type="CDD" id="cd00037">
    <property type="entry name" value="CLECT"/>
    <property type="match status" value="1"/>
</dbReference>
<reference evidence="5 6" key="2">
    <citation type="submission" date="2019-01" db="EMBL/GenBank/DDBJ databases">
        <title>The decoding of complex shrimp genome reveals the adaptation for benthos swimmer, frequently molting mechanism and breeding impact on genome.</title>
        <authorList>
            <person name="Sun Y."/>
            <person name="Gao Y."/>
            <person name="Yu Y."/>
        </authorList>
    </citation>
    <scope>NUCLEOTIDE SEQUENCE [LARGE SCALE GENOMIC DNA]</scope>
    <source>
        <tissue evidence="5">Muscle</tissue>
    </source>
</reference>
<reference evidence="5 6" key="1">
    <citation type="submission" date="2018-04" db="EMBL/GenBank/DDBJ databases">
        <authorList>
            <person name="Zhang X."/>
            <person name="Yuan J."/>
            <person name="Li F."/>
            <person name="Xiang J."/>
        </authorList>
    </citation>
    <scope>NUCLEOTIDE SEQUENCE [LARGE SCALE GENOMIC DNA]</scope>
    <source>
        <tissue evidence="5">Muscle</tissue>
    </source>
</reference>
<protein>
    <submittedName>
        <fullName evidence="5">C type lectin containing domain protein</fullName>
    </submittedName>
</protein>
<dbReference type="GO" id="GO:0030246">
    <property type="term" value="F:carbohydrate binding"/>
    <property type="evidence" value="ECO:0007669"/>
    <property type="project" value="UniProtKB-KW"/>
</dbReference>
<gene>
    <name evidence="5" type="ORF">C7M84_012159</name>
</gene>
<organism evidence="5 6">
    <name type="scientific">Penaeus vannamei</name>
    <name type="common">Whiteleg shrimp</name>
    <name type="synonym">Litopenaeus vannamei</name>
    <dbReference type="NCBI Taxonomy" id="6689"/>
    <lineage>
        <taxon>Eukaryota</taxon>
        <taxon>Metazoa</taxon>
        <taxon>Ecdysozoa</taxon>
        <taxon>Arthropoda</taxon>
        <taxon>Crustacea</taxon>
        <taxon>Multicrustacea</taxon>
        <taxon>Malacostraca</taxon>
        <taxon>Eumalacostraca</taxon>
        <taxon>Eucarida</taxon>
        <taxon>Decapoda</taxon>
        <taxon>Dendrobranchiata</taxon>
        <taxon>Penaeoidea</taxon>
        <taxon>Penaeidae</taxon>
        <taxon>Penaeus</taxon>
    </lineage>
</organism>
<dbReference type="Pfam" id="PF00059">
    <property type="entry name" value="Lectin_C"/>
    <property type="match status" value="1"/>
</dbReference>
<feature type="chain" id="PRO_5018655169" evidence="3">
    <location>
        <begin position="20"/>
        <end position="319"/>
    </location>
</feature>
<feature type="signal peptide" evidence="3">
    <location>
        <begin position="1"/>
        <end position="19"/>
    </location>
</feature>
<evidence type="ECO:0000256" key="1">
    <source>
        <dbReference type="ARBA" id="ARBA00023157"/>
    </source>
</evidence>
<name>A0A3R7NXP7_PENVA</name>
<dbReference type="Proteomes" id="UP000283509">
    <property type="component" value="Unassembled WGS sequence"/>
</dbReference>
<evidence type="ECO:0000256" key="3">
    <source>
        <dbReference type="SAM" id="SignalP"/>
    </source>
</evidence>
<feature type="domain" description="C-type lectin" evidence="4">
    <location>
        <begin position="163"/>
        <end position="314"/>
    </location>
</feature>
<dbReference type="PROSITE" id="PS50041">
    <property type="entry name" value="C_TYPE_LECTIN_2"/>
    <property type="match status" value="1"/>
</dbReference>
<dbReference type="SMART" id="SM00034">
    <property type="entry name" value="CLECT"/>
    <property type="match status" value="1"/>
</dbReference>